<gene>
    <name evidence="4" type="ORF">H8K32_01220</name>
</gene>
<name>A0A923HFK6_9BURK</name>
<evidence type="ECO:0000259" key="3">
    <source>
        <dbReference type="Pfam" id="PF13511"/>
    </source>
</evidence>
<dbReference type="RefSeq" id="WP_186910633.1">
    <property type="nucleotide sequence ID" value="NZ_JACOFV010000001.1"/>
</dbReference>
<accession>A0A923HFK6</accession>
<feature type="chain" id="PRO_5038116877" evidence="2">
    <location>
        <begin position="23"/>
        <end position="164"/>
    </location>
</feature>
<evidence type="ECO:0000256" key="2">
    <source>
        <dbReference type="SAM" id="SignalP"/>
    </source>
</evidence>
<feature type="compositionally biased region" description="Basic and acidic residues" evidence="1">
    <location>
        <begin position="112"/>
        <end position="121"/>
    </location>
</feature>
<dbReference type="Proteomes" id="UP000634011">
    <property type="component" value="Unassembled WGS sequence"/>
</dbReference>
<dbReference type="Pfam" id="PF13511">
    <property type="entry name" value="DUF4124"/>
    <property type="match status" value="1"/>
</dbReference>
<organism evidence="4 5">
    <name type="scientific">Undibacterium jejuense</name>
    <dbReference type="NCBI Taxonomy" id="1344949"/>
    <lineage>
        <taxon>Bacteria</taxon>
        <taxon>Pseudomonadati</taxon>
        <taxon>Pseudomonadota</taxon>
        <taxon>Betaproteobacteria</taxon>
        <taxon>Burkholderiales</taxon>
        <taxon>Oxalobacteraceae</taxon>
        <taxon>Undibacterium</taxon>
    </lineage>
</organism>
<feature type="compositionally biased region" description="Low complexity" evidence="1">
    <location>
        <begin position="61"/>
        <end position="72"/>
    </location>
</feature>
<feature type="region of interest" description="Disordered" evidence="1">
    <location>
        <begin position="32"/>
        <end position="164"/>
    </location>
</feature>
<sequence>MLKQRTILALISTFFACASACAQYVWVDEHGNKQFSDTPPPSTVPKNRILKGKNLIDSNTDAGDASSSSKAADTPRQKTDSIASRNEDYNKRKAEQAEKDKKAAEAQQAANDKSKNCERVKSYQKTLESGVRISTTDKNGERNYMSDEQREKELADTKKASSGC</sequence>
<proteinExistence type="predicted"/>
<dbReference type="PROSITE" id="PS51257">
    <property type="entry name" value="PROKAR_LIPOPROTEIN"/>
    <property type="match status" value="1"/>
</dbReference>
<dbReference type="InterPro" id="IPR025392">
    <property type="entry name" value="DUF4124"/>
</dbReference>
<keyword evidence="2" id="KW-0732">Signal</keyword>
<feature type="signal peptide" evidence="2">
    <location>
        <begin position="1"/>
        <end position="22"/>
    </location>
</feature>
<comment type="caution">
    <text evidence="4">The sequence shown here is derived from an EMBL/GenBank/DDBJ whole genome shotgun (WGS) entry which is preliminary data.</text>
</comment>
<protein>
    <submittedName>
        <fullName evidence="4">DUF4124 domain-containing protein</fullName>
    </submittedName>
</protein>
<feature type="domain" description="DUF4124" evidence="3">
    <location>
        <begin position="13"/>
        <end position="49"/>
    </location>
</feature>
<reference evidence="4" key="1">
    <citation type="submission" date="2020-08" db="EMBL/GenBank/DDBJ databases">
        <title>Novel species isolated from subtropical streams in China.</title>
        <authorList>
            <person name="Lu H."/>
        </authorList>
    </citation>
    <scope>NUCLEOTIDE SEQUENCE</scope>
    <source>
        <strain evidence="4">KACC 12607</strain>
    </source>
</reference>
<evidence type="ECO:0000313" key="5">
    <source>
        <dbReference type="Proteomes" id="UP000634011"/>
    </source>
</evidence>
<evidence type="ECO:0000313" key="4">
    <source>
        <dbReference type="EMBL" id="MBC3860702.1"/>
    </source>
</evidence>
<feature type="compositionally biased region" description="Polar residues" evidence="1">
    <location>
        <begin position="123"/>
        <end position="137"/>
    </location>
</feature>
<dbReference type="EMBL" id="JACOFV010000001">
    <property type="protein sequence ID" value="MBC3860702.1"/>
    <property type="molecule type" value="Genomic_DNA"/>
</dbReference>
<feature type="compositionally biased region" description="Basic and acidic residues" evidence="1">
    <location>
        <begin position="73"/>
        <end position="104"/>
    </location>
</feature>
<feature type="compositionally biased region" description="Basic and acidic residues" evidence="1">
    <location>
        <begin position="138"/>
        <end position="164"/>
    </location>
</feature>
<keyword evidence="5" id="KW-1185">Reference proteome</keyword>
<dbReference type="AlphaFoldDB" id="A0A923HFK6"/>
<evidence type="ECO:0000256" key="1">
    <source>
        <dbReference type="SAM" id="MobiDB-lite"/>
    </source>
</evidence>